<dbReference type="RefSeq" id="WP_323445899.1">
    <property type="nucleotide sequence ID" value="NZ_BSBI01000002.1"/>
</dbReference>
<dbReference type="EMBL" id="BSBI01000002">
    <property type="protein sequence ID" value="GLF93816.1"/>
    <property type="molecule type" value="Genomic_DNA"/>
</dbReference>
<dbReference type="Proteomes" id="UP001291653">
    <property type="component" value="Unassembled WGS sequence"/>
</dbReference>
<keyword evidence="3" id="KW-1185">Reference proteome</keyword>
<organism evidence="2 3">
    <name type="scientific">Streptomyces yaizuensis</name>
    <dbReference type="NCBI Taxonomy" id="2989713"/>
    <lineage>
        <taxon>Bacteria</taxon>
        <taxon>Bacillati</taxon>
        <taxon>Actinomycetota</taxon>
        <taxon>Actinomycetes</taxon>
        <taxon>Kitasatosporales</taxon>
        <taxon>Streptomycetaceae</taxon>
        <taxon>Streptomyces</taxon>
    </lineage>
</organism>
<reference evidence="2 3" key="1">
    <citation type="submission" date="2022-10" db="EMBL/GenBank/DDBJ databases">
        <title>Draft genome sequence of Streptomyces sp. YSPA8.</title>
        <authorList>
            <person name="Moriuchi R."/>
            <person name="Dohra H."/>
            <person name="Yamamura H."/>
            <person name="Kodani S."/>
        </authorList>
    </citation>
    <scope>NUCLEOTIDE SEQUENCE [LARGE SCALE GENOMIC DNA]</scope>
    <source>
        <strain evidence="2 3">YSPA8</strain>
    </source>
</reference>
<dbReference type="CDD" id="cd05829">
    <property type="entry name" value="Sortase_F"/>
    <property type="match status" value="1"/>
</dbReference>
<dbReference type="SUPFAM" id="SSF63817">
    <property type="entry name" value="Sortase"/>
    <property type="match status" value="1"/>
</dbReference>
<dbReference type="Pfam" id="PF04203">
    <property type="entry name" value="Sortase"/>
    <property type="match status" value="1"/>
</dbReference>
<dbReference type="InterPro" id="IPR023365">
    <property type="entry name" value="Sortase_dom-sf"/>
</dbReference>
<dbReference type="InterPro" id="IPR005754">
    <property type="entry name" value="Sortase"/>
</dbReference>
<keyword evidence="1" id="KW-0378">Hydrolase</keyword>
<evidence type="ECO:0000313" key="3">
    <source>
        <dbReference type="Proteomes" id="UP001291653"/>
    </source>
</evidence>
<sequence length="206" mass="21531">MSDKVTAWCVAVAVCTGLWLVRDGSRDHTPPAPSAAQALASGPHAWSGVSADPLPASPPHRLRIPYIDVDTPLMGLGLDRDGALEVPPADRRDLAGWYRGGAAPGALGTAVVAGHVDNARGPAVFHGLGVLRKGNRIEVSRADGTTAVFAVDAVEVHPADDFPDARVYGSRGRAELRLITCGGGFSRKTGYRGNVVAYAHLIGSRR</sequence>
<evidence type="ECO:0000256" key="1">
    <source>
        <dbReference type="ARBA" id="ARBA00022801"/>
    </source>
</evidence>
<protein>
    <submittedName>
        <fullName evidence="2">Class F sortase</fullName>
    </submittedName>
</protein>
<dbReference type="NCBIfam" id="NF033748">
    <property type="entry name" value="class_F_sortase"/>
    <property type="match status" value="1"/>
</dbReference>
<accession>A0ABQ5NUZ1</accession>
<comment type="caution">
    <text evidence="2">The sequence shown here is derived from an EMBL/GenBank/DDBJ whole genome shotgun (WGS) entry which is preliminary data.</text>
</comment>
<evidence type="ECO:0000313" key="2">
    <source>
        <dbReference type="EMBL" id="GLF93816.1"/>
    </source>
</evidence>
<proteinExistence type="predicted"/>
<gene>
    <name evidence="2" type="ORF">SYYSPA8_05985</name>
</gene>
<dbReference type="InterPro" id="IPR042001">
    <property type="entry name" value="Sortase_F"/>
</dbReference>
<name>A0ABQ5NUZ1_9ACTN</name>
<dbReference type="Gene3D" id="2.40.260.10">
    <property type="entry name" value="Sortase"/>
    <property type="match status" value="1"/>
</dbReference>